<comment type="caution">
    <text evidence="2">The sequence shown here is derived from an EMBL/GenBank/DDBJ whole genome shotgun (WGS) entry which is preliminary data.</text>
</comment>
<dbReference type="PANTHER" id="PTHR43102">
    <property type="entry name" value="SLR1143 PROTEIN"/>
    <property type="match status" value="1"/>
</dbReference>
<dbReference type="Pfam" id="PF01590">
    <property type="entry name" value="GAF"/>
    <property type="match status" value="1"/>
</dbReference>
<dbReference type="SUPFAM" id="SSF55781">
    <property type="entry name" value="GAF domain-like"/>
    <property type="match status" value="1"/>
</dbReference>
<accession>I5C2V3</accession>
<dbReference type="OrthoDB" id="9811889at2"/>
<dbReference type="EMBL" id="AJYA01000023">
    <property type="protein sequence ID" value="EIM76155.1"/>
    <property type="molecule type" value="Genomic_DNA"/>
</dbReference>
<keyword evidence="2" id="KW-0418">Kinase</keyword>
<dbReference type="STRING" id="1189621.A3SI_10989"/>
<dbReference type="GO" id="GO:0016301">
    <property type="term" value="F:kinase activity"/>
    <property type="evidence" value="ECO:0007669"/>
    <property type="project" value="UniProtKB-KW"/>
</dbReference>
<dbReference type="AlphaFoldDB" id="I5C2V3"/>
<name>I5C2V3_9BACT</name>
<evidence type="ECO:0000313" key="2">
    <source>
        <dbReference type="EMBL" id="EIM76155.1"/>
    </source>
</evidence>
<organism evidence="2 3">
    <name type="scientific">Nitritalea halalkaliphila LW7</name>
    <dbReference type="NCBI Taxonomy" id="1189621"/>
    <lineage>
        <taxon>Bacteria</taxon>
        <taxon>Pseudomonadati</taxon>
        <taxon>Bacteroidota</taxon>
        <taxon>Cytophagia</taxon>
        <taxon>Cytophagales</taxon>
        <taxon>Cyclobacteriaceae</taxon>
        <taxon>Nitritalea</taxon>
    </lineage>
</organism>
<feature type="domain" description="GAF" evidence="1">
    <location>
        <begin position="49"/>
        <end position="152"/>
    </location>
</feature>
<dbReference type="RefSeq" id="WP_009055222.1">
    <property type="nucleotide sequence ID" value="NZ_AJYA01000023.1"/>
</dbReference>
<dbReference type="PANTHER" id="PTHR43102:SF2">
    <property type="entry name" value="GAF DOMAIN-CONTAINING PROTEIN"/>
    <property type="match status" value="1"/>
</dbReference>
<gene>
    <name evidence="2" type="ORF">A3SI_10989</name>
</gene>
<dbReference type="InterPro" id="IPR003018">
    <property type="entry name" value="GAF"/>
</dbReference>
<keyword evidence="2" id="KW-0808">Transferase</keyword>
<evidence type="ECO:0000313" key="3">
    <source>
        <dbReference type="Proteomes" id="UP000005551"/>
    </source>
</evidence>
<evidence type="ECO:0000259" key="1">
    <source>
        <dbReference type="Pfam" id="PF01590"/>
    </source>
</evidence>
<keyword evidence="3" id="KW-1185">Reference proteome</keyword>
<dbReference type="Gene3D" id="3.30.450.40">
    <property type="match status" value="1"/>
</dbReference>
<protein>
    <submittedName>
        <fullName evidence="2">GAF sensor signal transduction histidine kinase</fullName>
    </submittedName>
</protein>
<sequence length="424" mass="48532">MAFEMEWEFDRLMEFHEYKIPYLEAKAHFNALNELAAQIFQVPFSFTHVFDATNQWAIGAYGADPTLTPRIATICHHTIAQSDPVEIKRLDLDARFADAPWVVAAPFFKHYYGVPLVNPNKRVLGTLCVIATEDQEFTEVQKRMLQLLAQECVDKLEALRERNALLKYVASTRYYNSAVLHDVRSPLYSLRQFAALESEEAKTMAESKNDAFALAVHGLASTLCERLDDYLGQSEEAKKFQNTADVDPVDIVEIPDLLREYYGPLVHAFGCTFDIRFAPGIAPRKGFFPRSKVLEIIGNMLSYAVSATEDKHVPVRVEMKYMSVEHQLFVEFIFASPPLAEAVVQNILAIRQHDEQQGEETYGDRFKLKYIAYAVRSVEGKMEIGEDHRSQHCRLAVLLPLKDMKKSRVHMDHPESWPQFYLNS</sequence>
<reference evidence="2 3" key="1">
    <citation type="submission" date="2012-05" db="EMBL/GenBank/DDBJ databases">
        <title>Genome sequence of Nitritalea halalkaliphila LW7.</title>
        <authorList>
            <person name="Jangir P.K."/>
            <person name="Singh A."/>
            <person name="Shivaji S."/>
            <person name="Sharma R."/>
        </authorList>
    </citation>
    <scope>NUCLEOTIDE SEQUENCE [LARGE SCALE GENOMIC DNA]</scope>
    <source>
        <strain evidence="2 3">LW7</strain>
    </source>
</reference>
<dbReference type="Proteomes" id="UP000005551">
    <property type="component" value="Unassembled WGS sequence"/>
</dbReference>
<dbReference type="InterPro" id="IPR029016">
    <property type="entry name" value="GAF-like_dom_sf"/>
</dbReference>
<proteinExistence type="predicted"/>